<feature type="region of interest" description="Disordered" evidence="1">
    <location>
        <begin position="1"/>
        <end position="41"/>
    </location>
</feature>
<comment type="caution">
    <text evidence="2">The sequence shown here is derived from an EMBL/GenBank/DDBJ whole genome shotgun (WGS) entry which is preliminary data.</text>
</comment>
<evidence type="ECO:0000313" key="3">
    <source>
        <dbReference type="Proteomes" id="UP000018958"/>
    </source>
</evidence>
<proteinExistence type="predicted"/>
<evidence type="ECO:0000313" key="2">
    <source>
        <dbReference type="EMBL" id="ETP25079.1"/>
    </source>
</evidence>
<sequence>GNANLPSQQLSWTLTSEDKDDDPENQAYAVGSEKDSAKQDPLRHNALLLQHF</sequence>
<accession>W2XT14</accession>
<feature type="compositionally biased region" description="Polar residues" evidence="1">
    <location>
        <begin position="1"/>
        <end position="15"/>
    </location>
</feature>
<protein>
    <submittedName>
        <fullName evidence="2">Uncharacterized protein</fullName>
    </submittedName>
</protein>
<feature type="non-terminal residue" evidence="2">
    <location>
        <position position="1"/>
    </location>
</feature>
<dbReference type="Proteomes" id="UP000018958">
    <property type="component" value="Unassembled WGS sequence"/>
</dbReference>
<feature type="compositionally biased region" description="Basic and acidic residues" evidence="1">
    <location>
        <begin position="32"/>
        <end position="41"/>
    </location>
</feature>
<dbReference type="EMBL" id="ANIX01000409">
    <property type="protein sequence ID" value="ETP25079.1"/>
    <property type="molecule type" value="Genomic_DNA"/>
</dbReference>
<organism evidence="2 3">
    <name type="scientific">Phytophthora nicotianae CJ01A1</name>
    <dbReference type="NCBI Taxonomy" id="1317063"/>
    <lineage>
        <taxon>Eukaryota</taxon>
        <taxon>Sar</taxon>
        <taxon>Stramenopiles</taxon>
        <taxon>Oomycota</taxon>
        <taxon>Peronosporomycetes</taxon>
        <taxon>Peronosporales</taxon>
        <taxon>Peronosporaceae</taxon>
        <taxon>Phytophthora</taxon>
    </lineage>
</organism>
<evidence type="ECO:0000256" key="1">
    <source>
        <dbReference type="SAM" id="MobiDB-lite"/>
    </source>
</evidence>
<name>W2XT14_PHYNI</name>
<dbReference type="AlphaFoldDB" id="W2XT14"/>
<reference evidence="2 3" key="1">
    <citation type="submission" date="2013-11" db="EMBL/GenBank/DDBJ databases">
        <title>The Genome Sequence of Phytophthora parasitica CJ01A1.</title>
        <authorList>
            <consortium name="The Broad Institute Genomics Platform"/>
            <person name="Russ C."/>
            <person name="Tyler B."/>
            <person name="Panabieres F."/>
            <person name="Shan W."/>
            <person name="Tripathy S."/>
            <person name="Grunwald N."/>
            <person name="Machado M."/>
            <person name="Johnson C.S."/>
            <person name="Walker B."/>
            <person name="Young S.K."/>
            <person name="Zeng Q."/>
            <person name="Gargeya S."/>
            <person name="Fitzgerald M."/>
            <person name="Haas B."/>
            <person name="Abouelleil A."/>
            <person name="Allen A.W."/>
            <person name="Alvarado L."/>
            <person name="Arachchi H.M."/>
            <person name="Berlin A.M."/>
            <person name="Chapman S.B."/>
            <person name="Gainer-Dewar J."/>
            <person name="Goldberg J."/>
            <person name="Griggs A."/>
            <person name="Gujja S."/>
            <person name="Hansen M."/>
            <person name="Howarth C."/>
            <person name="Imamovic A."/>
            <person name="Ireland A."/>
            <person name="Larimer J."/>
            <person name="McCowan C."/>
            <person name="Murphy C."/>
            <person name="Pearson M."/>
            <person name="Poon T.W."/>
            <person name="Priest M."/>
            <person name="Roberts A."/>
            <person name="Saif S."/>
            <person name="Shea T."/>
            <person name="Sisk P."/>
            <person name="Sykes S."/>
            <person name="Wortman J."/>
            <person name="Nusbaum C."/>
            <person name="Birren B."/>
        </authorList>
    </citation>
    <scope>NUCLEOTIDE SEQUENCE [LARGE SCALE GENOMIC DNA]</scope>
    <source>
        <strain evidence="2 3">CJ01A1</strain>
    </source>
</reference>
<gene>
    <name evidence="2" type="ORF">F441_02032</name>
</gene>